<feature type="compositionally biased region" description="Acidic residues" evidence="2">
    <location>
        <begin position="1059"/>
        <end position="1069"/>
    </location>
</feature>
<dbReference type="InterPro" id="IPR027417">
    <property type="entry name" value="P-loop_NTPase"/>
</dbReference>
<name>A0AAD9AY55_9PEZI</name>
<sequence>MKNEATNVQHSRTSSLLSCSAPAAPRILGFPLVYIFQTNGTRIRYVPMMDVLKNNIVVEVQPVDVQPVEIDTRDDSPETAFGRAIRQFFGSLPERHRNDPGNPFLKELAAIDLSKQSAPLALDGTSYAQESMQSLTACIGTLDEKRKKKRGHHLMLKIAPFLQRFERVSKVLEPLGQAGPMGTGVIFSGTRIVLELAIGFHEYFEDLVDALADIADYFIVYEMYGKTFHDLPEFQDQLVRSYTTIINFWYIASKRLLKTSLRMMDPFASLGEEMTQAKAALEKNSNAIHKLAAAHHVFRSHQNRQQQQKDGIHQWILGEQAEQIDVLDDVNVRLTARHPGTCEWIFEDSRFIEWRDSKKKAVLWYNAQAGSGKSVLTSAIIDHLKQRGGKIACFFFSFNDDLRKHGIHAFRSLIMQLFDLLSPNLTDHFVQLCLEEKLKDYTQKRALTKISVATKLVHELVKTLEVFVVVDGLDECIDMDLPSNEQPGKLRHDMLEDLVKMVQQRSYGIDRWLFTSRKGHSRIRRAMEQLNAVEIQADPAVIARDIESYLNDRTHQYRLLDPGTDDSFLYATFLCHTLNSGQCLAGIIKELRSFPSGLNGYFNRSLEKIAEHEEWKQEFARHLFLLLVTSHQSLTFDEVVDALSVDQESTRSNKHNVQRNARELIEDLCGPLVKCDPVVKFSHKSVQDYFQQDPKRDRNISERIHMFFVHDSDAANTELGLDCLTYLMYDRYEQFQDIDNLLESRSKEHSFLRYASTFWFQHLFSIQPDAAVRQRVERFLKSKAFWTCLSVQSRVAPFLFGFYAHRETGSFQMDIRGHTYIRGDQFGVPLPGWLDGPSKYLDQSFWCFVREWREVLVTCPAGLKYCYPLRSFPEGKSCYLTPLQEAEASDSETSNQLQVKVANLEEVPSLGCMVGMFAFDLHFRTGASVSLLFRRRDDPRNVLRQVHVPIFRHKSKDVEPQKHEVPVAESNDLFTYFILHKPDGLETWYINSETLQLGRLLMPQPEATSRPSTLLGRRPQSQPRTRWNLVDTSTISSASGLSVRMLRLDRVGCGSSDDPKEDNDSESSDDSSVSSDASSIADEVQSVPNTHETEHGGYVVPEEHTKCLAFICSEQPPIFLSWAGISYWDNVAPAMHPTLPLVALTHSSTHLLLVNVETGDSQKTTFPLFSETADTSTASETPSVQSRELHFSPCGDYLHLVLILFFDLGHCTRCVVKLQTFQFTPDQTDRLQSLDSQSCTFIIQDPLYQMAPPLALTSWTGDHVVIALPPLTCDPKVLKIDLPNSVVEDKDVTNRIFTMREQIHFPTSTPERSPCLKYWRKTDGSESLYLALGPVLPAPGGDEIGEQGGDEPVTLPCHLSPPIVLRWKFPHQNGWRAWEVEVDQKPSEEIEKQNVFGRLRGSFVDGQQPFTVPVRCGMNVNRKGVLTCG</sequence>
<proteinExistence type="predicted"/>
<feature type="region of interest" description="Disordered" evidence="2">
    <location>
        <begin position="1006"/>
        <end position="1028"/>
    </location>
</feature>
<gene>
    <name evidence="4" type="ORF">CCHR01_03487</name>
</gene>
<dbReference type="InterPro" id="IPR056884">
    <property type="entry name" value="NPHP3-like_N"/>
</dbReference>
<evidence type="ECO:0000256" key="2">
    <source>
        <dbReference type="SAM" id="MobiDB-lite"/>
    </source>
</evidence>
<keyword evidence="1" id="KW-0677">Repeat</keyword>
<accession>A0AAD9AY55</accession>
<comment type="caution">
    <text evidence="4">The sequence shown here is derived from an EMBL/GenBank/DDBJ whole genome shotgun (WGS) entry which is preliminary data.</text>
</comment>
<dbReference type="EMBL" id="JAQOWY010000047">
    <property type="protein sequence ID" value="KAK1853834.1"/>
    <property type="molecule type" value="Genomic_DNA"/>
</dbReference>
<feature type="region of interest" description="Disordered" evidence="2">
    <location>
        <begin position="1052"/>
        <end position="1095"/>
    </location>
</feature>
<keyword evidence="5" id="KW-1185">Reference proteome</keyword>
<feature type="compositionally biased region" description="Polar residues" evidence="2">
    <location>
        <begin position="1019"/>
        <end position="1028"/>
    </location>
</feature>
<evidence type="ECO:0000256" key="1">
    <source>
        <dbReference type="ARBA" id="ARBA00022737"/>
    </source>
</evidence>
<evidence type="ECO:0000259" key="3">
    <source>
        <dbReference type="Pfam" id="PF24883"/>
    </source>
</evidence>
<dbReference type="Gene3D" id="3.40.50.300">
    <property type="entry name" value="P-loop containing nucleotide triphosphate hydrolases"/>
    <property type="match status" value="1"/>
</dbReference>
<dbReference type="Proteomes" id="UP001243330">
    <property type="component" value="Unassembled WGS sequence"/>
</dbReference>
<organism evidence="4 5">
    <name type="scientific">Colletotrichum chrysophilum</name>
    <dbReference type="NCBI Taxonomy" id="1836956"/>
    <lineage>
        <taxon>Eukaryota</taxon>
        <taxon>Fungi</taxon>
        <taxon>Dikarya</taxon>
        <taxon>Ascomycota</taxon>
        <taxon>Pezizomycotina</taxon>
        <taxon>Sordariomycetes</taxon>
        <taxon>Hypocreomycetidae</taxon>
        <taxon>Glomerellales</taxon>
        <taxon>Glomerellaceae</taxon>
        <taxon>Colletotrichum</taxon>
        <taxon>Colletotrichum gloeosporioides species complex</taxon>
    </lineage>
</organism>
<dbReference type="Pfam" id="PF24883">
    <property type="entry name" value="NPHP3_N"/>
    <property type="match status" value="1"/>
</dbReference>
<protein>
    <submittedName>
        <fullName evidence="4">Zinc finger protein</fullName>
    </submittedName>
</protein>
<reference evidence="4" key="1">
    <citation type="submission" date="2023-01" db="EMBL/GenBank/DDBJ databases">
        <title>Colletotrichum chrysophilum M932 genome sequence.</title>
        <authorList>
            <person name="Baroncelli R."/>
        </authorList>
    </citation>
    <scope>NUCLEOTIDE SEQUENCE</scope>
    <source>
        <strain evidence="4">M932</strain>
    </source>
</reference>
<evidence type="ECO:0000313" key="5">
    <source>
        <dbReference type="Proteomes" id="UP001243330"/>
    </source>
</evidence>
<dbReference type="PANTHER" id="PTHR10039">
    <property type="entry name" value="AMELOGENIN"/>
    <property type="match status" value="1"/>
</dbReference>
<dbReference type="PANTHER" id="PTHR10039:SF14">
    <property type="entry name" value="NACHT DOMAIN-CONTAINING PROTEIN"/>
    <property type="match status" value="1"/>
</dbReference>
<feature type="compositionally biased region" description="Low complexity" evidence="2">
    <location>
        <begin position="1070"/>
        <end position="1083"/>
    </location>
</feature>
<feature type="domain" description="Nephrocystin 3-like N-terminal" evidence="3">
    <location>
        <begin position="340"/>
        <end position="517"/>
    </location>
</feature>
<evidence type="ECO:0000313" key="4">
    <source>
        <dbReference type="EMBL" id="KAK1853834.1"/>
    </source>
</evidence>